<evidence type="ECO:0000313" key="2">
    <source>
        <dbReference type="Proteomes" id="UP000606786"/>
    </source>
</evidence>
<evidence type="ECO:0000313" key="1">
    <source>
        <dbReference type="EMBL" id="CAD7001129.1"/>
    </source>
</evidence>
<organism evidence="1 2">
    <name type="scientific">Ceratitis capitata</name>
    <name type="common">Mediterranean fruit fly</name>
    <name type="synonym">Tephritis capitata</name>
    <dbReference type="NCBI Taxonomy" id="7213"/>
    <lineage>
        <taxon>Eukaryota</taxon>
        <taxon>Metazoa</taxon>
        <taxon>Ecdysozoa</taxon>
        <taxon>Arthropoda</taxon>
        <taxon>Hexapoda</taxon>
        <taxon>Insecta</taxon>
        <taxon>Pterygota</taxon>
        <taxon>Neoptera</taxon>
        <taxon>Endopterygota</taxon>
        <taxon>Diptera</taxon>
        <taxon>Brachycera</taxon>
        <taxon>Muscomorpha</taxon>
        <taxon>Tephritoidea</taxon>
        <taxon>Tephritidae</taxon>
        <taxon>Ceratitis</taxon>
        <taxon>Ceratitis</taxon>
    </lineage>
</organism>
<gene>
    <name evidence="1" type="ORF">CCAP1982_LOCUS9601</name>
</gene>
<feature type="non-terminal residue" evidence="1">
    <location>
        <position position="55"/>
    </location>
</feature>
<sequence>MGQVNDYFSAIVGHDFIRIFAIVLNSSGYTFLSREKEQETPKQHTIIFIQAYSVE</sequence>
<name>A0A811UPV7_CERCA</name>
<accession>A0A811UPV7</accession>
<keyword evidence="2" id="KW-1185">Reference proteome</keyword>
<reference evidence="1" key="1">
    <citation type="submission" date="2020-11" db="EMBL/GenBank/DDBJ databases">
        <authorList>
            <person name="Whitehead M."/>
        </authorList>
    </citation>
    <scope>NUCLEOTIDE SEQUENCE</scope>
    <source>
        <strain evidence="1">EGII</strain>
    </source>
</reference>
<comment type="caution">
    <text evidence="1">The sequence shown here is derived from an EMBL/GenBank/DDBJ whole genome shotgun (WGS) entry which is preliminary data.</text>
</comment>
<dbReference type="EMBL" id="CAJHJT010000023">
    <property type="protein sequence ID" value="CAD7001129.1"/>
    <property type="molecule type" value="Genomic_DNA"/>
</dbReference>
<dbReference type="Proteomes" id="UP000606786">
    <property type="component" value="Unassembled WGS sequence"/>
</dbReference>
<dbReference type="AlphaFoldDB" id="A0A811UPV7"/>
<protein>
    <submittedName>
        <fullName evidence="1">(Mediterranean fruit fly) hypothetical protein</fullName>
    </submittedName>
</protein>
<proteinExistence type="predicted"/>